<dbReference type="PROSITE" id="PS00717">
    <property type="entry name" value="SIGMA54_1"/>
    <property type="match status" value="1"/>
</dbReference>
<evidence type="ECO:0000313" key="15">
    <source>
        <dbReference type="Proteomes" id="UP000008851"/>
    </source>
</evidence>
<dbReference type="Pfam" id="PF04963">
    <property type="entry name" value="Sigma54_CBD"/>
    <property type="match status" value="1"/>
</dbReference>
<dbReference type="GO" id="GO:0001216">
    <property type="term" value="F:DNA-binding transcription activator activity"/>
    <property type="evidence" value="ECO:0007669"/>
    <property type="project" value="InterPro"/>
</dbReference>
<dbReference type="GO" id="GO:0000428">
    <property type="term" value="C:DNA-directed RNA polymerase complex"/>
    <property type="evidence" value="ECO:0007669"/>
    <property type="project" value="UniProtKB-KW"/>
</dbReference>
<dbReference type="GO" id="GO:0016987">
    <property type="term" value="F:sigma factor activity"/>
    <property type="evidence" value="ECO:0007669"/>
    <property type="project" value="UniProtKB-KW"/>
</dbReference>
<keyword evidence="4 10" id="KW-0808">Transferase</keyword>
<evidence type="ECO:0000256" key="6">
    <source>
        <dbReference type="ARBA" id="ARBA00023015"/>
    </source>
</evidence>
<dbReference type="NCBIfam" id="NF009118">
    <property type="entry name" value="PRK12469.1"/>
    <property type="match status" value="1"/>
</dbReference>
<evidence type="ECO:0000256" key="9">
    <source>
        <dbReference type="ARBA" id="ARBA00023163"/>
    </source>
</evidence>
<evidence type="ECO:0000313" key="14">
    <source>
        <dbReference type="EMBL" id="AEQ95621.1"/>
    </source>
</evidence>
<dbReference type="Pfam" id="PF00309">
    <property type="entry name" value="Sigma54_AID"/>
    <property type="match status" value="1"/>
</dbReference>
<name>G7TIZ2_XANOB</name>
<dbReference type="eggNOG" id="COG1508">
    <property type="taxonomic scope" value="Bacteria"/>
</dbReference>
<dbReference type="Pfam" id="PF04552">
    <property type="entry name" value="Sigma54_DBD"/>
    <property type="match status" value="1"/>
</dbReference>
<evidence type="ECO:0000256" key="1">
    <source>
        <dbReference type="ARBA" id="ARBA00008798"/>
    </source>
</evidence>
<dbReference type="PIRSF" id="PIRSF000774">
    <property type="entry name" value="RpoN"/>
    <property type="match status" value="1"/>
</dbReference>
<evidence type="ECO:0000256" key="11">
    <source>
        <dbReference type="SAM" id="MobiDB-lite"/>
    </source>
</evidence>
<evidence type="ECO:0000256" key="10">
    <source>
        <dbReference type="PIRNR" id="PIRNR000774"/>
    </source>
</evidence>
<dbReference type="PROSITE" id="PS00718">
    <property type="entry name" value="SIGMA54_2"/>
    <property type="match status" value="1"/>
</dbReference>
<evidence type="ECO:0000256" key="2">
    <source>
        <dbReference type="ARBA" id="ARBA00019942"/>
    </source>
</evidence>
<protein>
    <recommendedName>
        <fullName evidence="2 10">RNA polymerase sigma-54 factor</fullName>
    </recommendedName>
</protein>
<proteinExistence type="inferred from homology"/>
<dbReference type="EMBL" id="CP003057">
    <property type="protein sequence ID" value="AEQ95621.1"/>
    <property type="molecule type" value="Genomic_DNA"/>
</dbReference>
<feature type="compositionally biased region" description="Polar residues" evidence="11">
    <location>
        <begin position="57"/>
        <end position="71"/>
    </location>
</feature>
<feature type="region of interest" description="Disordered" evidence="11">
    <location>
        <begin position="54"/>
        <end position="115"/>
    </location>
</feature>
<dbReference type="PROSITE" id="PS50044">
    <property type="entry name" value="SIGMA54_3"/>
    <property type="match status" value="1"/>
</dbReference>
<sequence length="479" mass="52221">MKARLQTSLGQQLVMTPQLRQAIKLLQMSTTELEVEIAEAVETNPLLEWADEAAHASSDTAVESSPSASTEDPQREEAAPAERDDDWSQDELQWTGSGSGGSFDDDESGDAAERVAESETLADHLLWQLHLSPLSPRDRQIGAMLIDALDEDGYLREPLSAILETLALGAVVDEADVLTVLHQIQRFDPVGVGARTLGECLALQLAVLDPATPGRELALQIVAGPLERLPRSGVAGLAHELKRSAADVEQAVQLVRSLDPRPGKQIGDLSQDTYVVPDCVIWRQRGVWRASLAGRAQPKVTIHRGYENLIRSCGESDAGYLRGQLQEARWLLKSLEARGETLLRVVRCLLQHQAGFLEFGAQALRPLTLREIAGELGLHESTISRAISRKYVRTPRGTIALRSFFASGIDTDSGGEASSTAIQAMIRRLIDAENPRKPLSDAKLADLLKTSGVPVARRTVAKYREAMNISASHERVRIA</sequence>
<keyword evidence="8 10" id="KW-0238">DNA-binding</keyword>
<evidence type="ECO:0000256" key="8">
    <source>
        <dbReference type="ARBA" id="ARBA00023125"/>
    </source>
</evidence>
<evidence type="ECO:0000256" key="7">
    <source>
        <dbReference type="ARBA" id="ARBA00023082"/>
    </source>
</evidence>
<keyword evidence="9 10" id="KW-0804">Transcription</keyword>
<dbReference type="HOGENOM" id="CLU_020569_0_1_6"/>
<dbReference type="NCBIfam" id="TIGR02395">
    <property type="entry name" value="rpoN_sigma"/>
    <property type="match status" value="1"/>
</dbReference>
<dbReference type="GO" id="GO:0006352">
    <property type="term" value="P:DNA-templated transcription initiation"/>
    <property type="evidence" value="ECO:0007669"/>
    <property type="project" value="InterPro"/>
</dbReference>
<dbReference type="NCBIfam" id="NF004595">
    <property type="entry name" value="PRK05932.1-2"/>
    <property type="match status" value="1"/>
</dbReference>
<dbReference type="InterPro" id="IPR038709">
    <property type="entry name" value="RpoN_core-bd_sf"/>
</dbReference>
<dbReference type="GO" id="GO:0003677">
    <property type="term" value="F:DNA binding"/>
    <property type="evidence" value="ECO:0007669"/>
    <property type="project" value="UniProtKB-KW"/>
</dbReference>
<dbReference type="InterPro" id="IPR007046">
    <property type="entry name" value="RNA_pol_sigma_54_core-bd"/>
</dbReference>
<evidence type="ECO:0000259" key="12">
    <source>
        <dbReference type="Pfam" id="PF04552"/>
    </source>
</evidence>
<dbReference type="PRINTS" id="PR00045">
    <property type="entry name" value="SIGMA54FCT"/>
</dbReference>
<keyword evidence="3 10" id="KW-0240">DNA-directed RNA polymerase</keyword>
<accession>G7TIZ2</accession>
<feature type="domain" description="RNA polymerase sigma factor 54 core-binding" evidence="13">
    <location>
        <begin position="113"/>
        <end position="306"/>
    </location>
</feature>
<feature type="domain" description="RNA polymerase sigma factor 54 DNA-binding" evidence="12">
    <location>
        <begin position="320"/>
        <end position="476"/>
    </location>
</feature>
<dbReference type="InterPro" id="IPR007634">
    <property type="entry name" value="RNA_pol_sigma_54_DNA-bd"/>
</dbReference>
<dbReference type="KEGG" id="xor:XOC_1439"/>
<comment type="similarity">
    <text evidence="1 10">Belongs to the sigma-54 factor family.</text>
</comment>
<keyword evidence="5 10" id="KW-0548">Nucleotidyltransferase</keyword>
<dbReference type="Proteomes" id="UP000008851">
    <property type="component" value="Chromosome"/>
</dbReference>
<dbReference type="Gene3D" id="1.10.10.1330">
    <property type="entry name" value="RNA polymerase sigma-54 factor, core-binding domain"/>
    <property type="match status" value="1"/>
</dbReference>
<keyword evidence="6 10" id="KW-0805">Transcription regulation</keyword>
<evidence type="ECO:0000256" key="4">
    <source>
        <dbReference type="ARBA" id="ARBA00022679"/>
    </source>
</evidence>
<evidence type="ECO:0000256" key="3">
    <source>
        <dbReference type="ARBA" id="ARBA00022478"/>
    </source>
</evidence>
<evidence type="ECO:0000256" key="5">
    <source>
        <dbReference type="ARBA" id="ARBA00022695"/>
    </source>
</evidence>
<organism evidence="14 15">
    <name type="scientific">Xanthomonas oryzae pv. oryzicola (strain BLS256)</name>
    <dbReference type="NCBI Taxonomy" id="383407"/>
    <lineage>
        <taxon>Bacteria</taxon>
        <taxon>Pseudomonadati</taxon>
        <taxon>Pseudomonadota</taxon>
        <taxon>Gammaproteobacteria</taxon>
        <taxon>Lysobacterales</taxon>
        <taxon>Lysobacteraceae</taxon>
        <taxon>Xanthomonas</taxon>
    </lineage>
</organism>
<feature type="compositionally biased region" description="Basic and acidic residues" evidence="11">
    <location>
        <begin position="72"/>
        <end position="82"/>
    </location>
</feature>
<dbReference type="AlphaFoldDB" id="G7TIZ2"/>
<dbReference type="InterPro" id="IPR000394">
    <property type="entry name" value="RNA_pol_sigma_54"/>
</dbReference>
<dbReference type="PANTHER" id="PTHR32248">
    <property type="entry name" value="RNA POLYMERASE SIGMA-54 FACTOR"/>
    <property type="match status" value="1"/>
</dbReference>
<evidence type="ECO:0000259" key="13">
    <source>
        <dbReference type="Pfam" id="PF04963"/>
    </source>
</evidence>
<reference evidence="14 15" key="1">
    <citation type="journal article" date="2011" name="J. Bacteriol.">
        <title>Two new complete genome sequences offer insight into host and tissue specificity of plant pathogenic Xanthomonas spp.</title>
        <authorList>
            <person name="Bogdanove A.J."/>
            <person name="Koebnik R."/>
            <person name="Lu H."/>
            <person name="Furutani A."/>
            <person name="Angiuoli S.V."/>
            <person name="Patil P.B."/>
            <person name="Van Sluys M.A."/>
            <person name="Ryan R.P."/>
            <person name="Meyer D.F."/>
            <person name="Han S.W."/>
            <person name="Aparna G."/>
            <person name="Rajaram M."/>
            <person name="Delcher A.L."/>
            <person name="Phillippy A.M."/>
            <person name="Puiu D."/>
            <person name="Schatz M.C."/>
            <person name="Shumway M."/>
            <person name="Sommer D.D."/>
            <person name="Trapnell C."/>
            <person name="Benahmed F."/>
            <person name="Dimitrov G."/>
            <person name="Madupu R."/>
            <person name="Radune D."/>
            <person name="Sullivan S."/>
            <person name="Jha G."/>
            <person name="Ishihara H."/>
            <person name="Lee S.W."/>
            <person name="Pandey A."/>
            <person name="Sharma V."/>
            <person name="Sriariyanun M."/>
            <person name="Szurek B."/>
            <person name="Vera-Cruz C.M."/>
            <person name="Dorman K.S."/>
            <person name="Ronald P.C."/>
            <person name="Verdier V."/>
            <person name="Dow J.M."/>
            <person name="Sonti R.V."/>
            <person name="Tsuge S."/>
            <person name="Brendel V.P."/>
            <person name="Rabinowicz P.D."/>
            <person name="Leach J.E."/>
            <person name="White F.F."/>
            <person name="Salzberg S.L."/>
        </authorList>
    </citation>
    <scope>NUCLEOTIDE SEQUENCE [LARGE SCALE GENOMIC DNA]</scope>
    <source>
        <strain evidence="14 15">BLS256</strain>
    </source>
</reference>
<keyword evidence="7 10" id="KW-0731">Sigma factor</keyword>
<dbReference type="PANTHER" id="PTHR32248:SF4">
    <property type="entry name" value="RNA POLYMERASE SIGMA-54 FACTOR"/>
    <property type="match status" value="1"/>
</dbReference>
<comment type="function">
    <text evidence="10">Sigma factors are initiation factors that promote the attachment of RNA polymerase to specific initiation sites and are then released.</text>
</comment>
<gene>
    <name evidence="14" type="primary">rpoN</name>
    <name evidence="14" type="ORF">XOC_1439</name>
</gene>
<dbReference type="Gene3D" id="1.10.10.60">
    <property type="entry name" value="Homeodomain-like"/>
    <property type="match status" value="1"/>
</dbReference>
<dbReference type="GO" id="GO:0016779">
    <property type="term" value="F:nucleotidyltransferase activity"/>
    <property type="evidence" value="ECO:0007669"/>
    <property type="project" value="UniProtKB-KW"/>
</dbReference>